<keyword evidence="4" id="KW-1185">Reference proteome</keyword>
<feature type="non-terminal residue" evidence="3">
    <location>
        <position position="1"/>
    </location>
</feature>
<sequence length="551" mass="61330">LVRSLFRGFLITMPGKHRAKARVEKTPRRKAGMPKQKAIRKSPRQWADLKTHICDLYDRMKLEDVISHLGEQQNIVVTKRQLVYRLKQWGRRKYNKEDDEGEEEDSDGSSEGREDDIDDGADDEDDPMTDVRVIHDIQRANALYAVSDGKSAWKSYHAAADFDDVKSLVALARSAETLEQCQRVLEILEQRVSQSYDDVTISWCYLLCFYVCETMTYETGENGMAQLKEHIKESIGDTVSSILAGEGNPDGMPDFLFKESGSLDMIALHLLDSIYEEGFLLPHNAASDQLLLHLLGQTNDWTISGGRGQTSPSPPILALTQCAQWCQEQLLHVSEKLIGNGLEGAIRPNLRVPAREDQQPWRNHVEVFGALWNRLIVQGRCDSATGPKWTRACVRSLGISHEELLSCICWVILRCDAASRAVPGGEFNSWGGVWIGGGEGGFDARELFERAEVAARAVAELGPEDLWKAFLFAFRSVNNVTITGGEKGDVGLRGEVRQFKDAVTAEFRTFVNMTLGVFDGEVREDTVAAGPQMMLGMGPVSPGDLGDGYLF</sequence>
<gene>
    <name evidence="3" type="ORF">CT0861_10803</name>
</gene>
<evidence type="ECO:0000259" key="2">
    <source>
        <dbReference type="Pfam" id="PF14420"/>
    </source>
</evidence>
<reference evidence="3 4" key="1">
    <citation type="submission" date="2015-06" db="EMBL/GenBank/DDBJ databases">
        <title>Survival trade-offs in plant roots during colonization by closely related pathogenic and mutualistic fungi.</title>
        <authorList>
            <person name="Hacquard S."/>
            <person name="Kracher B."/>
            <person name="Hiruma K."/>
            <person name="Weinman A."/>
            <person name="Muench P."/>
            <person name="Garrido Oter R."/>
            <person name="Ver Loren van Themaat E."/>
            <person name="Dallerey J.-F."/>
            <person name="Damm U."/>
            <person name="Henrissat B."/>
            <person name="Lespinet O."/>
            <person name="Thon M."/>
            <person name="Kemen E."/>
            <person name="McHardy A.C."/>
            <person name="Schulze-Lefert P."/>
            <person name="O'Connell R.J."/>
        </authorList>
    </citation>
    <scope>NUCLEOTIDE SEQUENCE [LARGE SCALE GENOMIC DNA]</scope>
    <source>
        <strain evidence="3 4">0861</strain>
    </source>
</reference>
<feature type="compositionally biased region" description="Basic residues" evidence="1">
    <location>
        <begin position="27"/>
        <end position="43"/>
    </location>
</feature>
<name>A0A166VU27_9PEZI</name>
<proteinExistence type="predicted"/>
<evidence type="ECO:0000256" key="1">
    <source>
        <dbReference type="SAM" id="MobiDB-lite"/>
    </source>
</evidence>
<dbReference type="Pfam" id="PF14420">
    <property type="entry name" value="Clr5"/>
    <property type="match status" value="1"/>
</dbReference>
<comment type="caution">
    <text evidence="3">The sequence shown here is derived from an EMBL/GenBank/DDBJ whole genome shotgun (WGS) entry which is preliminary data.</text>
</comment>
<feature type="region of interest" description="Disordered" evidence="1">
    <location>
        <begin position="25"/>
        <end position="44"/>
    </location>
</feature>
<dbReference type="InterPro" id="IPR025676">
    <property type="entry name" value="Clr5_dom"/>
</dbReference>
<feature type="region of interest" description="Disordered" evidence="1">
    <location>
        <begin position="94"/>
        <end position="129"/>
    </location>
</feature>
<evidence type="ECO:0000313" key="3">
    <source>
        <dbReference type="EMBL" id="KZL74949.1"/>
    </source>
</evidence>
<organism evidence="3 4">
    <name type="scientific">Colletotrichum tofieldiae</name>
    <dbReference type="NCBI Taxonomy" id="708197"/>
    <lineage>
        <taxon>Eukaryota</taxon>
        <taxon>Fungi</taxon>
        <taxon>Dikarya</taxon>
        <taxon>Ascomycota</taxon>
        <taxon>Pezizomycotina</taxon>
        <taxon>Sordariomycetes</taxon>
        <taxon>Hypocreomycetidae</taxon>
        <taxon>Glomerellales</taxon>
        <taxon>Glomerellaceae</taxon>
        <taxon>Colletotrichum</taxon>
        <taxon>Colletotrichum spaethianum species complex</taxon>
    </lineage>
</organism>
<dbReference type="AlphaFoldDB" id="A0A166VU27"/>
<dbReference type="STRING" id="708197.A0A166VU27"/>
<protein>
    <recommendedName>
        <fullName evidence="2">Clr5 domain-containing protein</fullName>
    </recommendedName>
</protein>
<accession>A0A166VU27</accession>
<dbReference type="Proteomes" id="UP000076552">
    <property type="component" value="Unassembled WGS sequence"/>
</dbReference>
<evidence type="ECO:0000313" key="4">
    <source>
        <dbReference type="Proteomes" id="UP000076552"/>
    </source>
</evidence>
<feature type="domain" description="Clr5" evidence="2">
    <location>
        <begin position="43"/>
        <end position="93"/>
    </location>
</feature>
<feature type="compositionally biased region" description="Acidic residues" evidence="1">
    <location>
        <begin position="97"/>
        <end position="128"/>
    </location>
</feature>
<dbReference type="EMBL" id="LFIV01000028">
    <property type="protein sequence ID" value="KZL74949.1"/>
    <property type="molecule type" value="Genomic_DNA"/>
</dbReference>